<keyword evidence="4 7" id="KW-0408">Iron</keyword>
<feature type="binding site" evidence="7">
    <location>
        <position position="185"/>
    </location>
    <ligand>
        <name>substrate</name>
    </ligand>
</feature>
<dbReference type="GO" id="GO:0005737">
    <property type="term" value="C:cytoplasm"/>
    <property type="evidence" value="ECO:0007669"/>
    <property type="project" value="UniProtKB-SubCell"/>
</dbReference>
<feature type="binding site" evidence="7">
    <location>
        <position position="295"/>
    </location>
    <ligand>
        <name>Fe cation</name>
        <dbReference type="ChEBI" id="CHEBI:24875"/>
    </ligand>
</feature>
<proteinExistence type="inferred from homology"/>
<dbReference type="CDD" id="cd24133">
    <property type="entry name" value="ASKHA_NBD_TsaD_bac"/>
    <property type="match status" value="1"/>
</dbReference>
<dbReference type="InterPro" id="IPR017861">
    <property type="entry name" value="KAE1/TsaD"/>
</dbReference>
<dbReference type="Proteomes" id="UP000198405">
    <property type="component" value="Unassembled WGS sequence"/>
</dbReference>
<evidence type="ECO:0000313" key="9">
    <source>
        <dbReference type="EMBL" id="SNR63147.1"/>
    </source>
</evidence>
<dbReference type="GO" id="GO:0061711">
    <property type="term" value="F:tRNA N(6)-L-threonylcarbamoyladenine synthase activity"/>
    <property type="evidence" value="ECO:0007669"/>
    <property type="project" value="UniProtKB-EC"/>
</dbReference>
<keyword evidence="7" id="KW-0963">Cytoplasm</keyword>
<dbReference type="FunFam" id="3.30.420.40:FF:000012">
    <property type="entry name" value="tRNA N6-adenosine threonylcarbamoyltransferase"/>
    <property type="match status" value="1"/>
</dbReference>
<evidence type="ECO:0000256" key="7">
    <source>
        <dbReference type="HAMAP-Rule" id="MF_01445"/>
    </source>
</evidence>
<feature type="binding site" evidence="7">
    <location>
        <position position="116"/>
    </location>
    <ligand>
        <name>Fe cation</name>
        <dbReference type="ChEBI" id="CHEBI:24875"/>
    </ligand>
</feature>
<evidence type="ECO:0000313" key="10">
    <source>
        <dbReference type="Proteomes" id="UP000198405"/>
    </source>
</evidence>
<keyword evidence="3 7" id="KW-0479">Metal-binding</keyword>
<dbReference type="InterPro" id="IPR022450">
    <property type="entry name" value="TsaD"/>
</dbReference>
<evidence type="ECO:0000256" key="1">
    <source>
        <dbReference type="ARBA" id="ARBA00022679"/>
    </source>
</evidence>
<dbReference type="InterPro" id="IPR000905">
    <property type="entry name" value="Gcp-like_dom"/>
</dbReference>
<feature type="binding site" evidence="7">
    <location>
        <position position="181"/>
    </location>
    <ligand>
        <name>substrate</name>
    </ligand>
</feature>
<name>A0A238XW58_9BACT</name>
<evidence type="ECO:0000256" key="4">
    <source>
        <dbReference type="ARBA" id="ARBA00023004"/>
    </source>
</evidence>
<dbReference type="RefSeq" id="WP_089322338.1">
    <property type="nucleotide sequence ID" value="NZ_FZOB01000001.1"/>
</dbReference>
<evidence type="ECO:0000259" key="8">
    <source>
        <dbReference type="Pfam" id="PF00814"/>
    </source>
</evidence>
<comment type="catalytic activity">
    <reaction evidence="6 7">
        <text>L-threonylcarbamoyladenylate + adenosine(37) in tRNA = N(6)-L-threonylcarbamoyladenosine(37) in tRNA + AMP + H(+)</text>
        <dbReference type="Rhea" id="RHEA:37059"/>
        <dbReference type="Rhea" id="RHEA-COMP:10162"/>
        <dbReference type="Rhea" id="RHEA-COMP:10163"/>
        <dbReference type="ChEBI" id="CHEBI:15378"/>
        <dbReference type="ChEBI" id="CHEBI:73682"/>
        <dbReference type="ChEBI" id="CHEBI:74411"/>
        <dbReference type="ChEBI" id="CHEBI:74418"/>
        <dbReference type="ChEBI" id="CHEBI:456215"/>
        <dbReference type="EC" id="2.3.1.234"/>
    </reaction>
</comment>
<dbReference type="NCBIfam" id="TIGR00329">
    <property type="entry name" value="gcp_kae1"/>
    <property type="match status" value="1"/>
</dbReference>
<comment type="function">
    <text evidence="7">Required for the formation of a threonylcarbamoyl group on adenosine at position 37 (t(6)A37) in tRNAs that read codons beginning with adenine. Is involved in the transfer of the threonylcarbamoyl moiety of threonylcarbamoyl-AMP (TC-AMP) to the N6 group of A37, together with TsaE and TsaB. TsaD likely plays a direct catalytic role in this reaction.</text>
</comment>
<keyword evidence="5 7" id="KW-0012">Acyltransferase</keyword>
<evidence type="ECO:0000256" key="6">
    <source>
        <dbReference type="ARBA" id="ARBA00048117"/>
    </source>
</evidence>
<organism evidence="9 10">
    <name type="scientific">Desulfurobacterium atlanticum</name>
    <dbReference type="NCBI Taxonomy" id="240169"/>
    <lineage>
        <taxon>Bacteria</taxon>
        <taxon>Pseudomonadati</taxon>
        <taxon>Aquificota</taxon>
        <taxon>Aquificia</taxon>
        <taxon>Desulfurobacteriales</taxon>
        <taxon>Desulfurobacteriaceae</taxon>
        <taxon>Desulfurobacterium</taxon>
    </lineage>
</organism>
<dbReference type="GO" id="GO:0002949">
    <property type="term" value="P:tRNA threonylcarbamoyladenosine modification"/>
    <property type="evidence" value="ECO:0007669"/>
    <property type="project" value="UniProtKB-UniRule"/>
</dbReference>
<evidence type="ECO:0000256" key="3">
    <source>
        <dbReference type="ARBA" id="ARBA00022723"/>
    </source>
</evidence>
<dbReference type="GO" id="GO:0005506">
    <property type="term" value="F:iron ion binding"/>
    <property type="evidence" value="ECO:0007669"/>
    <property type="project" value="UniProtKB-UniRule"/>
</dbReference>
<comment type="similarity">
    <text evidence="7">Belongs to the KAE1 / TsaD family.</text>
</comment>
<dbReference type="EC" id="2.3.1.234" evidence="7"/>
<evidence type="ECO:0000256" key="5">
    <source>
        <dbReference type="ARBA" id="ARBA00023315"/>
    </source>
</evidence>
<dbReference type="NCBIfam" id="TIGR03723">
    <property type="entry name" value="T6A_TsaD_YgjD"/>
    <property type="match status" value="1"/>
</dbReference>
<dbReference type="SUPFAM" id="SSF53067">
    <property type="entry name" value="Actin-like ATPase domain"/>
    <property type="match status" value="1"/>
</dbReference>
<dbReference type="AlphaFoldDB" id="A0A238XW58"/>
<dbReference type="PANTHER" id="PTHR11735:SF6">
    <property type="entry name" value="TRNA N6-ADENOSINE THREONYLCARBAMOYLTRANSFERASE, MITOCHONDRIAL"/>
    <property type="match status" value="1"/>
</dbReference>
<feature type="binding site" evidence="7">
    <location>
        <position position="112"/>
    </location>
    <ligand>
        <name>Fe cation</name>
        <dbReference type="ChEBI" id="CHEBI:24875"/>
    </ligand>
</feature>
<comment type="subcellular location">
    <subcellularLocation>
        <location evidence="7">Cytoplasm</location>
    </subcellularLocation>
</comment>
<accession>A0A238XW58</accession>
<feature type="binding site" evidence="7">
    <location>
        <position position="267"/>
    </location>
    <ligand>
        <name>substrate</name>
    </ligand>
</feature>
<dbReference type="PRINTS" id="PR00789">
    <property type="entry name" value="OSIALOPTASE"/>
</dbReference>
<keyword evidence="2 7" id="KW-0819">tRNA processing</keyword>
<dbReference type="InterPro" id="IPR043129">
    <property type="entry name" value="ATPase_NBD"/>
</dbReference>
<gene>
    <name evidence="7" type="primary">tsaD</name>
    <name evidence="9" type="ORF">SAMN06265340_101313</name>
</gene>
<keyword evidence="10" id="KW-1185">Reference proteome</keyword>
<sequence length="332" mass="36410">MKVIGIDTSCDDTSVAVYDTDKGQVLSNIISSQYEAHKPYGGVVPEIAAREHLKNIEPVFLAALEKAHVEVSDIELVCVTNTPGLLPALLVGFTFAKGIAFARYIPFKAVHHIEAHIFSPFIKKQKIDFPFIALVVSGGHTILTITRNFKNHTVIGKTVDDAIGEAFDKVAKMLGLGYPGGPVIDKIFKEYSGEYLELPKPQVQGVSMSFSGLKTAVRRLIEKGHPKEQIAASFQRTAIDYVVGKLRKAIKETGIKRISVSGGVSANSYLREKLSELEEKEKVTVYLPDMEYTSDNGAMVAFTGYNLFKLDEEIGDPFTLNAYPSIPLTGVR</sequence>
<protein>
    <recommendedName>
        <fullName evidence="7">tRNA N6-adenosine threonylcarbamoyltransferase</fullName>
        <ecNumber evidence="7">2.3.1.234</ecNumber>
    </recommendedName>
    <alternativeName>
        <fullName evidence="7">N6-L-threonylcarbamoyladenine synthase</fullName>
        <shortName evidence="7">t(6)A synthase</shortName>
    </alternativeName>
    <alternativeName>
        <fullName evidence="7">t(6)A37 threonylcarbamoyladenosine biosynthesis protein TsaD</fullName>
    </alternativeName>
    <alternativeName>
        <fullName evidence="7">tRNA threonylcarbamoyladenosine biosynthesis protein TsaD</fullName>
    </alternativeName>
</protein>
<dbReference type="OrthoDB" id="9806197at2"/>
<evidence type="ECO:0000256" key="2">
    <source>
        <dbReference type="ARBA" id="ARBA00022694"/>
    </source>
</evidence>
<dbReference type="PANTHER" id="PTHR11735">
    <property type="entry name" value="TRNA N6-ADENOSINE THREONYLCARBAMOYLTRANSFERASE"/>
    <property type="match status" value="1"/>
</dbReference>
<comment type="cofactor">
    <cofactor evidence="7">
        <name>Fe(2+)</name>
        <dbReference type="ChEBI" id="CHEBI:29033"/>
    </cofactor>
    <text evidence="7">Binds 1 Fe(2+) ion per subunit.</text>
</comment>
<reference evidence="10" key="1">
    <citation type="submission" date="2017-06" db="EMBL/GenBank/DDBJ databases">
        <authorList>
            <person name="Varghese N."/>
            <person name="Submissions S."/>
        </authorList>
    </citation>
    <scope>NUCLEOTIDE SEQUENCE [LARGE SCALE GENOMIC DNA]</scope>
    <source>
        <strain evidence="10">DSM 15668</strain>
    </source>
</reference>
<feature type="domain" description="Gcp-like" evidence="8">
    <location>
        <begin position="24"/>
        <end position="302"/>
    </location>
</feature>
<dbReference type="Pfam" id="PF00814">
    <property type="entry name" value="TsaD"/>
    <property type="match status" value="1"/>
</dbReference>
<dbReference type="HAMAP" id="MF_01445">
    <property type="entry name" value="TsaD"/>
    <property type="match status" value="1"/>
</dbReference>
<dbReference type="EMBL" id="FZOB01000001">
    <property type="protein sequence ID" value="SNR63147.1"/>
    <property type="molecule type" value="Genomic_DNA"/>
</dbReference>
<feature type="binding site" evidence="7">
    <location>
        <position position="168"/>
    </location>
    <ligand>
        <name>substrate</name>
    </ligand>
</feature>
<dbReference type="Gene3D" id="3.30.420.40">
    <property type="match status" value="2"/>
</dbReference>
<keyword evidence="1 7" id="KW-0808">Transferase</keyword>
<feature type="binding site" evidence="7">
    <location>
        <begin position="135"/>
        <end position="139"/>
    </location>
    <ligand>
        <name>substrate</name>
    </ligand>
</feature>